<name>A0A6N7IMP4_9FIRM</name>
<dbReference type="RefSeq" id="WP_152945123.1">
    <property type="nucleotide sequence ID" value="NZ_WHYR01000005.1"/>
</dbReference>
<dbReference type="Gene3D" id="3.40.50.2300">
    <property type="match status" value="1"/>
</dbReference>
<dbReference type="Gene3D" id="1.10.10.60">
    <property type="entry name" value="Homeodomain-like"/>
    <property type="match status" value="2"/>
</dbReference>
<dbReference type="InterPro" id="IPR001789">
    <property type="entry name" value="Sig_transdc_resp-reg_receiver"/>
</dbReference>
<dbReference type="EMBL" id="WHYR01000005">
    <property type="protein sequence ID" value="MQL51194.1"/>
    <property type="molecule type" value="Genomic_DNA"/>
</dbReference>
<dbReference type="InterPro" id="IPR018060">
    <property type="entry name" value="HTH_AraC"/>
</dbReference>
<dbReference type="PRINTS" id="PR00032">
    <property type="entry name" value="HTHARAC"/>
</dbReference>
<keyword evidence="10" id="KW-1185">Reference proteome</keyword>
<evidence type="ECO:0000256" key="1">
    <source>
        <dbReference type="ARBA" id="ARBA00018672"/>
    </source>
</evidence>
<evidence type="ECO:0000256" key="2">
    <source>
        <dbReference type="ARBA" id="ARBA00023015"/>
    </source>
</evidence>
<proteinExistence type="predicted"/>
<dbReference type="Pfam" id="PF00072">
    <property type="entry name" value="Response_reg"/>
    <property type="match status" value="1"/>
</dbReference>
<dbReference type="PANTHER" id="PTHR43280:SF2">
    <property type="entry name" value="HTH-TYPE TRANSCRIPTIONAL REGULATOR EXSA"/>
    <property type="match status" value="1"/>
</dbReference>
<keyword evidence="3" id="KW-0238">DNA-binding</keyword>
<evidence type="ECO:0000256" key="4">
    <source>
        <dbReference type="ARBA" id="ARBA00023163"/>
    </source>
</evidence>
<dbReference type="AlphaFoldDB" id="A0A6N7IMP4"/>
<comment type="caution">
    <text evidence="9">The sequence shown here is derived from an EMBL/GenBank/DDBJ whole genome shotgun (WGS) entry which is preliminary data.</text>
</comment>
<dbReference type="InterPro" id="IPR009057">
    <property type="entry name" value="Homeodomain-like_sf"/>
</dbReference>
<gene>
    <name evidence="9" type="ORF">GFC01_02730</name>
</gene>
<evidence type="ECO:0000256" key="5">
    <source>
        <dbReference type="ARBA" id="ARBA00024867"/>
    </source>
</evidence>
<keyword evidence="4" id="KW-0804">Transcription</keyword>
<reference evidence="9 10" key="1">
    <citation type="submission" date="2019-10" db="EMBL/GenBank/DDBJ databases">
        <title>Comparative genomics of sulfur disproportionating microorganisms.</title>
        <authorList>
            <person name="Ward L.M."/>
            <person name="Bertran E."/>
            <person name="Johnston D."/>
        </authorList>
    </citation>
    <scope>NUCLEOTIDE SEQUENCE [LARGE SCALE GENOMIC DNA]</scope>
    <source>
        <strain evidence="9 10">DSM 14055</strain>
    </source>
</reference>
<dbReference type="SMART" id="SM00342">
    <property type="entry name" value="HTH_ARAC"/>
    <property type="match status" value="1"/>
</dbReference>
<evidence type="ECO:0000313" key="10">
    <source>
        <dbReference type="Proteomes" id="UP000441717"/>
    </source>
</evidence>
<feature type="modified residue" description="4-aspartylphosphate" evidence="6">
    <location>
        <position position="55"/>
    </location>
</feature>
<dbReference type="InterPro" id="IPR020449">
    <property type="entry name" value="Tscrpt_reg_AraC-type_HTH"/>
</dbReference>
<dbReference type="OrthoDB" id="324626at2"/>
<dbReference type="GO" id="GO:0000160">
    <property type="term" value="P:phosphorelay signal transduction system"/>
    <property type="evidence" value="ECO:0007669"/>
    <property type="project" value="InterPro"/>
</dbReference>
<comment type="function">
    <text evidence="5">May play the central regulatory role in sporulation. It may be an element of the effector pathway responsible for the activation of sporulation genes in response to nutritional stress. Spo0A may act in concert with spo0H (a sigma factor) to control the expression of some genes that are critical to the sporulation process.</text>
</comment>
<dbReference type="PROSITE" id="PS00041">
    <property type="entry name" value="HTH_ARAC_FAMILY_1"/>
    <property type="match status" value="1"/>
</dbReference>
<evidence type="ECO:0000259" key="7">
    <source>
        <dbReference type="PROSITE" id="PS01124"/>
    </source>
</evidence>
<dbReference type="CDD" id="cd17536">
    <property type="entry name" value="REC_YesN-like"/>
    <property type="match status" value="1"/>
</dbReference>
<dbReference type="PROSITE" id="PS01124">
    <property type="entry name" value="HTH_ARAC_FAMILY_2"/>
    <property type="match status" value="1"/>
</dbReference>
<dbReference type="Proteomes" id="UP000441717">
    <property type="component" value="Unassembled WGS sequence"/>
</dbReference>
<dbReference type="SMART" id="SM00448">
    <property type="entry name" value="REC"/>
    <property type="match status" value="1"/>
</dbReference>
<evidence type="ECO:0000256" key="6">
    <source>
        <dbReference type="PROSITE-ProRule" id="PRU00169"/>
    </source>
</evidence>
<dbReference type="SUPFAM" id="SSF52172">
    <property type="entry name" value="CheY-like"/>
    <property type="match status" value="1"/>
</dbReference>
<dbReference type="GO" id="GO:0043565">
    <property type="term" value="F:sequence-specific DNA binding"/>
    <property type="evidence" value="ECO:0007669"/>
    <property type="project" value="InterPro"/>
</dbReference>
<dbReference type="PANTHER" id="PTHR43280">
    <property type="entry name" value="ARAC-FAMILY TRANSCRIPTIONAL REGULATOR"/>
    <property type="match status" value="1"/>
</dbReference>
<evidence type="ECO:0000259" key="8">
    <source>
        <dbReference type="PROSITE" id="PS50110"/>
    </source>
</evidence>
<dbReference type="SUPFAM" id="SSF46689">
    <property type="entry name" value="Homeodomain-like"/>
    <property type="match status" value="2"/>
</dbReference>
<keyword evidence="6" id="KW-0597">Phosphoprotein</keyword>
<dbReference type="InterPro" id="IPR011006">
    <property type="entry name" value="CheY-like_superfamily"/>
</dbReference>
<feature type="domain" description="HTH araC/xylS-type" evidence="7">
    <location>
        <begin position="255"/>
        <end position="353"/>
    </location>
</feature>
<evidence type="ECO:0000256" key="3">
    <source>
        <dbReference type="ARBA" id="ARBA00023125"/>
    </source>
</evidence>
<protein>
    <recommendedName>
        <fullName evidence="1">Stage 0 sporulation protein A homolog</fullName>
    </recommendedName>
</protein>
<feature type="domain" description="Response regulatory" evidence="8">
    <location>
        <begin position="3"/>
        <end position="120"/>
    </location>
</feature>
<dbReference type="Pfam" id="PF12833">
    <property type="entry name" value="HTH_18"/>
    <property type="match status" value="1"/>
</dbReference>
<evidence type="ECO:0000313" key="9">
    <source>
        <dbReference type="EMBL" id="MQL51194.1"/>
    </source>
</evidence>
<dbReference type="InterPro" id="IPR018062">
    <property type="entry name" value="HTH_AraC-typ_CS"/>
</dbReference>
<keyword evidence="2" id="KW-0805">Transcription regulation</keyword>
<organism evidence="9 10">
    <name type="scientific">Desulfofundulus thermobenzoicus</name>
    <dbReference type="NCBI Taxonomy" id="29376"/>
    <lineage>
        <taxon>Bacteria</taxon>
        <taxon>Bacillati</taxon>
        <taxon>Bacillota</taxon>
        <taxon>Clostridia</taxon>
        <taxon>Eubacteriales</taxon>
        <taxon>Peptococcaceae</taxon>
        <taxon>Desulfofundulus</taxon>
    </lineage>
</organism>
<sequence length="361" mass="40490">MYSILIAEDEELERRFLRHLVESTGGPYTIAGEAATGREAVELAGTLQPDIIFMDIKMPGMDGLSATRLIKEKNPAVEVIIITAYGEFSYSQQAIKYKVADYLLKPVQQEELTACLNRVTAQMSGERPALEKILDTAPSIYPQATALVDAIKYQNQEEAIRSGNQLVDSFLQEAGWPSARQIAAFAFEFLVLAGQGLLANGESKVTLSARQNELARLINNLQSVADLRVWVERVITTHIRWLQEQHPGMDQAVIRRVKELIQKNYAGEITLTRVAEQVHLSPAYLSRLFKNRTGKSFIDYLTEVRLQEAKTLLLSGEMTIDQVAEAVGFQNNSYFTAVFKKHQGLTPSEFRRRQKGHGFQA</sequence>
<dbReference type="PROSITE" id="PS50110">
    <property type="entry name" value="RESPONSE_REGULATORY"/>
    <property type="match status" value="1"/>
</dbReference>
<accession>A0A6N7IMP4</accession>
<dbReference type="GO" id="GO:0003700">
    <property type="term" value="F:DNA-binding transcription factor activity"/>
    <property type="evidence" value="ECO:0007669"/>
    <property type="project" value="InterPro"/>
</dbReference>